<reference evidence="8 9" key="1">
    <citation type="submission" date="2024-03" db="EMBL/GenBank/DDBJ databases">
        <title>The Acrasis kona genome and developmental transcriptomes reveal deep origins of eukaryotic multicellular pathways.</title>
        <authorList>
            <person name="Sheikh S."/>
            <person name="Fu C.-J."/>
            <person name="Brown M.W."/>
            <person name="Baldauf S.L."/>
        </authorList>
    </citation>
    <scope>NUCLEOTIDE SEQUENCE [LARGE SCALE GENOMIC DNA]</scope>
    <source>
        <strain evidence="8 9">ATCC MYA-3509</strain>
    </source>
</reference>
<keyword evidence="3" id="KW-0472">Membrane</keyword>
<comment type="caution">
    <text evidence="8">The sequence shown here is derived from an EMBL/GenBank/DDBJ whole genome shotgun (WGS) entry which is preliminary data.</text>
</comment>
<dbReference type="InterPro" id="IPR011641">
    <property type="entry name" value="Tyr-kin_ephrin_A/B_rcpt-like"/>
</dbReference>
<evidence type="ECO:0000259" key="7">
    <source>
        <dbReference type="PROSITE" id="PS51914"/>
    </source>
</evidence>
<dbReference type="GO" id="GO:0005886">
    <property type="term" value="C:plasma membrane"/>
    <property type="evidence" value="ECO:0007669"/>
    <property type="project" value="UniProtKB-SubCell"/>
</dbReference>
<dbReference type="InterPro" id="IPR044865">
    <property type="entry name" value="MRH_dom"/>
</dbReference>
<keyword evidence="9" id="KW-1185">Reference proteome</keyword>
<dbReference type="InterPro" id="IPR039181">
    <property type="entry name" value="Elapor1/2"/>
</dbReference>
<keyword evidence="4" id="KW-0732">Signal</keyword>
<comment type="subcellular location">
    <subcellularLocation>
        <location evidence="1">Cell membrane</location>
        <topology evidence="1">Single-pass type I membrane protein</topology>
    </subcellularLocation>
</comment>
<dbReference type="PROSITE" id="PS51914">
    <property type="entry name" value="MRH"/>
    <property type="match status" value="1"/>
</dbReference>
<evidence type="ECO:0000313" key="9">
    <source>
        <dbReference type="Proteomes" id="UP001431209"/>
    </source>
</evidence>
<evidence type="ECO:0000313" key="8">
    <source>
        <dbReference type="EMBL" id="KAL0491279.1"/>
    </source>
</evidence>
<dbReference type="Proteomes" id="UP001431209">
    <property type="component" value="Unassembled WGS sequence"/>
</dbReference>
<name>A0AAW2ZR97_9EUKA</name>
<accession>A0AAW2ZR97</accession>
<proteinExistence type="inferred from homology"/>
<organism evidence="8 9">
    <name type="scientific">Acrasis kona</name>
    <dbReference type="NCBI Taxonomy" id="1008807"/>
    <lineage>
        <taxon>Eukaryota</taxon>
        <taxon>Discoba</taxon>
        <taxon>Heterolobosea</taxon>
        <taxon>Tetramitia</taxon>
        <taxon>Eutetramitia</taxon>
        <taxon>Acrasidae</taxon>
        <taxon>Acrasis</taxon>
    </lineage>
</organism>
<dbReference type="EMBL" id="JAOPGA020001779">
    <property type="protein sequence ID" value="KAL0491279.1"/>
    <property type="molecule type" value="Genomic_DNA"/>
</dbReference>
<comment type="similarity">
    <text evidence="2">Belongs to the ELAPOR family.</text>
</comment>
<dbReference type="PANTHER" id="PTHR22727">
    <property type="entry name" value="PROTEIN CBG13728"/>
    <property type="match status" value="1"/>
</dbReference>
<dbReference type="InterPro" id="IPR009011">
    <property type="entry name" value="Man6P_isomerase_rcpt-bd_dom_sf"/>
</dbReference>
<keyword evidence="3" id="KW-1003">Cell membrane</keyword>
<evidence type="ECO:0000256" key="1">
    <source>
        <dbReference type="ARBA" id="ARBA00004251"/>
    </source>
</evidence>
<evidence type="ECO:0000256" key="3">
    <source>
        <dbReference type="ARBA" id="ARBA00022475"/>
    </source>
</evidence>
<protein>
    <recommendedName>
        <fullName evidence="7">MRH domain-containing protein</fullName>
    </recommendedName>
</protein>
<feature type="domain" description="MRH" evidence="7">
    <location>
        <begin position="596"/>
        <end position="747"/>
    </location>
</feature>
<evidence type="ECO:0000256" key="6">
    <source>
        <dbReference type="ARBA" id="ARBA00023180"/>
    </source>
</evidence>
<evidence type="ECO:0000256" key="4">
    <source>
        <dbReference type="ARBA" id="ARBA00022729"/>
    </source>
</evidence>
<keyword evidence="6" id="KW-0325">Glycoprotein</keyword>
<dbReference type="InterPro" id="IPR056609">
    <property type="entry name" value="Elapor1-like_3rd"/>
</dbReference>
<dbReference type="AlphaFoldDB" id="A0AAW2ZR97"/>
<evidence type="ECO:0000256" key="2">
    <source>
        <dbReference type="ARBA" id="ARBA00007627"/>
    </source>
</evidence>
<dbReference type="Gene3D" id="2.10.50.10">
    <property type="entry name" value="Tumor Necrosis Factor Receptor, subunit A, domain 2"/>
    <property type="match status" value="1"/>
</dbReference>
<dbReference type="Gene3D" id="2.70.130.10">
    <property type="entry name" value="Mannose-6-phosphate receptor binding domain"/>
    <property type="match status" value="1"/>
</dbReference>
<dbReference type="Pfam" id="PF07699">
    <property type="entry name" value="Ephrin_rec_like"/>
    <property type="match status" value="1"/>
</dbReference>
<gene>
    <name evidence="8" type="ORF">AKO1_009947</name>
</gene>
<sequence length="846" mass="92410">MDDIGSRFTECSGGKKTLFYYYKPPATCISNQSLPQPLYNVPCNFKCRPGQFLNSTSANCQQCPGGSYSDAGLVTFNKWDKLPAQFSTTCERTSFFSSSACEPWTLHAGYIDSGNNWNARSISSNLMYTFEVTESQGTISFEYQVSSEEGYDHLSFYMDEEKQFQNSNQQWTLFTMNVTMGFHVAKWKYSKDSTTSYGEDSTKIKSITMSGNADSSLACSQCRMGEYGDGSHPCDKCQEGTFSNVIGATSCKPCPPSYTSYRGATSCYQTSQPCNATDYYSYPSTINNTHTMIHYQWISPILCNISHPASISLPHASLVTSKQQSCKPGQMPNPSLGCDYCAKGHSSTDGTACRPCEQGSSASVASARYDAFDPIRWPHPSINYTTSCTGECRSNGWRSIGRYLDSGINNGISQVQFDLSISFRHIVNVDPRDISVAFEYALSCPSDGSLQFSVDGYLVDSVACGGCASLSSFSTLYLNYMSPGRHVINVNLNTPSAPPQDTYGCSRALIRSILVNGSANDGGAVMCQDCVPGQYSDRVVGQCVSCPDGHVSPVKSDRCTPCEENSFSLSGFEQCVECGRGTRSSVGSGHCALSGANCTFGAKDDLDRDRLFSLSRIDSDVIRNASLGTNDVGVDYYLNLCGDGGVGSCAAIGAKACKYVKDQDEFINIGNEMDFEFVQGQVTSLSLTLTNFKEFCYNNKTGRTQHVKTRVSIVCDATGLNSNPPRALQIDDCNYEYLLKDQKVCALCTIDDYEPVSDNGCLNGKAVEVISYKKKNVTSSDCFGIMNLPDNQVNVCASGSNPLPFHVGWLIGLHISVAVCSRADHLDHSDYLQKVQRRQKKIRTIH</sequence>
<dbReference type="SMART" id="SM01411">
    <property type="entry name" value="Ephrin_rec_like"/>
    <property type="match status" value="3"/>
</dbReference>
<keyword evidence="5" id="KW-1015">Disulfide bond</keyword>
<dbReference type="SUPFAM" id="SSF50911">
    <property type="entry name" value="Mannose 6-phosphate receptor domain"/>
    <property type="match status" value="1"/>
</dbReference>
<dbReference type="Pfam" id="PF23032">
    <property type="entry name" value="GBD_ELAPOR1-like_3rd"/>
    <property type="match status" value="1"/>
</dbReference>
<evidence type="ECO:0000256" key="5">
    <source>
        <dbReference type="ARBA" id="ARBA00023157"/>
    </source>
</evidence>
<dbReference type="PANTHER" id="PTHR22727:SF15">
    <property type="entry name" value="MRH DOMAIN-CONTAINING PROTEIN"/>
    <property type="match status" value="1"/>
</dbReference>